<accession>A0A8E2AUT5</accession>
<evidence type="ECO:0000313" key="2">
    <source>
        <dbReference type="Proteomes" id="UP000250043"/>
    </source>
</evidence>
<evidence type="ECO:0000313" key="1">
    <source>
        <dbReference type="EMBL" id="OCH88730.1"/>
    </source>
</evidence>
<dbReference type="Proteomes" id="UP000250043">
    <property type="component" value="Unassembled WGS sequence"/>
</dbReference>
<protein>
    <submittedName>
        <fullName evidence="1">Uncharacterized protein</fullName>
    </submittedName>
</protein>
<gene>
    <name evidence="1" type="ORF">OBBRIDRAFT_67813</name>
</gene>
<reference evidence="1 2" key="1">
    <citation type="submission" date="2016-07" db="EMBL/GenBank/DDBJ databases">
        <title>Draft genome of the white-rot fungus Obba rivulosa 3A-2.</title>
        <authorList>
            <consortium name="DOE Joint Genome Institute"/>
            <person name="Miettinen O."/>
            <person name="Riley R."/>
            <person name="Acob R."/>
            <person name="Barry K."/>
            <person name="Cullen D."/>
            <person name="De Vries R."/>
            <person name="Hainaut M."/>
            <person name="Hatakka A."/>
            <person name="Henrissat B."/>
            <person name="Hilden K."/>
            <person name="Kuo R."/>
            <person name="Labutti K."/>
            <person name="Lipzen A."/>
            <person name="Makela M.R."/>
            <person name="Sandor L."/>
            <person name="Spatafora J.W."/>
            <person name="Grigoriev I.V."/>
            <person name="Hibbett D.S."/>
        </authorList>
    </citation>
    <scope>NUCLEOTIDE SEQUENCE [LARGE SCALE GENOMIC DNA]</scope>
    <source>
        <strain evidence="1 2">3A-2</strain>
    </source>
</reference>
<name>A0A8E2AUT5_9APHY</name>
<keyword evidence="2" id="KW-1185">Reference proteome</keyword>
<proteinExistence type="predicted"/>
<dbReference type="AlphaFoldDB" id="A0A8E2AUT5"/>
<dbReference type="EMBL" id="KV722445">
    <property type="protein sequence ID" value="OCH88730.1"/>
    <property type="molecule type" value="Genomic_DNA"/>
</dbReference>
<sequence>MAKHSIDNWPCKGLGALQSQVSVLEWKFRFDIGWFGIAPRGRSGCAGSNCRHLLYTPDGSLHSPHNRPGIPMHAVLITGVGQLGARKGGQCMVYGKTTPVIMPTRCERSSENPHDAIGRRNMRCCATRQLYCSRGVICSCLVFASSHSLSGGTYSTPNIEVVIRFLLASLICVNSMRLRAIASLYASDALWILFGSRPFKLRFSAAVIELAPLSLSDRLVCETPISAQALLSTSRSAQPPIEDKQTLSRRDREAYMRLCMIHADRE</sequence>
<organism evidence="1 2">
    <name type="scientific">Obba rivulosa</name>
    <dbReference type="NCBI Taxonomy" id="1052685"/>
    <lineage>
        <taxon>Eukaryota</taxon>
        <taxon>Fungi</taxon>
        <taxon>Dikarya</taxon>
        <taxon>Basidiomycota</taxon>
        <taxon>Agaricomycotina</taxon>
        <taxon>Agaricomycetes</taxon>
        <taxon>Polyporales</taxon>
        <taxon>Gelatoporiaceae</taxon>
        <taxon>Obba</taxon>
    </lineage>
</organism>